<evidence type="ECO:0000256" key="1">
    <source>
        <dbReference type="ARBA" id="ARBA00023015"/>
    </source>
</evidence>
<dbReference type="Pfam" id="PF00027">
    <property type="entry name" value="cNMP_binding"/>
    <property type="match status" value="1"/>
</dbReference>
<keyword evidence="2" id="KW-0238">DNA-binding</keyword>
<dbReference type="PROSITE" id="PS50042">
    <property type="entry name" value="CNMP_BINDING_3"/>
    <property type="match status" value="1"/>
</dbReference>
<evidence type="ECO:0000259" key="6">
    <source>
        <dbReference type="PROSITE" id="PS51063"/>
    </source>
</evidence>
<dbReference type="SUPFAM" id="SSF51206">
    <property type="entry name" value="cAMP-binding domain-like"/>
    <property type="match status" value="1"/>
</dbReference>
<dbReference type="OrthoDB" id="9774616at2"/>
<accession>A0A7G8TBI8</accession>
<name>A0A6N8I022_9FIRM</name>
<dbReference type="CDD" id="cd00038">
    <property type="entry name" value="CAP_ED"/>
    <property type="match status" value="1"/>
</dbReference>
<accession>A0A6N8I022</accession>
<dbReference type="InterPro" id="IPR018490">
    <property type="entry name" value="cNMP-bd_dom_sf"/>
</dbReference>
<dbReference type="Proteomes" id="UP000469440">
    <property type="component" value="Unassembled WGS sequence"/>
</dbReference>
<dbReference type="PANTHER" id="PTHR24567">
    <property type="entry name" value="CRP FAMILY TRANSCRIPTIONAL REGULATORY PROTEIN"/>
    <property type="match status" value="1"/>
</dbReference>
<dbReference type="Pfam" id="PF13545">
    <property type="entry name" value="HTH_Crp_2"/>
    <property type="match status" value="1"/>
</dbReference>
<reference evidence="8 10" key="2">
    <citation type="submission" date="2020-08" db="EMBL/GenBank/DDBJ databases">
        <title>The isolate Caproiciproducens sp. 7D4C2 produces n-caproate at mildly acidic conditions from hexoses: genome and rBOX comparison with related strains and chain-elongating bacteria.</title>
        <authorList>
            <person name="Esquivel-Elizondo S."/>
            <person name="Bagci C."/>
            <person name="Temovska M."/>
            <person name="Jeon B.S."/>
            <person name="Bessarab I."/>
            <person name="Williams R.B.H."/>
            <person name="Huson D.H."/>
            <person name="Angenent L.T."/>
        </authorList>
    </citation>
    <scope>NUCLEOTIDE SEQUENCE [LARGE SCALE GENOMIC DNA]</scope>
    <source>
        <strain evidence="8 10">7D4C2</strain>
    </source>
</reference>
<dbReference type="InterPro" id="IPR014710">
    <property type="entry name" value="RmlC-like_jellyroll"/>
</dbReference>
<keyword evidence="4" id="KW-0472">Membrane</keyword>
<keyword evidence="4" id="KW-1133">Transmembrane helix</keyword>
<dbReference type="InterPro" id="IPR000595">
    <property type="entry name" value="cNMP-bd_dom"/>
</dbReference>
<dbReference type="GO" id="GO:0003677">
    <property type="term" value="F:DNA binding"/>
    <property type="evidence" value="ECO:0007669"/>
    <property type="project" value="UniProtKB-KW"/>
</dbReference>
<feature type="domain" description="HTH crp-type" evidence="6">
    <location>
        <begin position="154"/>
        <end position="222"/>
    </location>
</feature>
<evidence type="ECO:0000259" key="5">
    <source>
        <dbReference type="PROSITE" id="PS50042"/>
    </source>
</evidence>
<keyword evidence="1" id="KW-0805">Transcription regulation</keyword>
<dbReference type="PANTHER" id="PTHR24567:SF58">
    <property type="entry name" value="CYCLIC AMP-BINDING REGULATORY PROTEIN"/>
    <property type="match status" value="1"/>
</dbReference>
<evidence type="ECO:0000313" key="9">
    <source>
        <dbReference type="Proteomes" id="UP000469440"/>
    </source>
</evidence>
<evidence type="ECO:0000313" key="10">
    <source>
        <dbReference type="Proteomes" id="UP000515909"/>
    </source>
</evidence>
<dbReference type="InterPro" id="IPR036390">
    <property type="entry name" value="WH_DNA-bd_sf"/>
</dbReference>
<keyword evidence="3" id="KW-0804">Transcription</keyword>
<dbReference type="SMART" id="SM00100">
    <property type="entry name" value="cNMP"/>
    <property type="match status" value="1"/>
</dbReference>
<evidence type="ECO:0000256" key="3">
    <source>
        <dbReference type="ARBA" id="ARBA00023163"/>
    </source>
</evidence>
<protein>
    <submittedName>
        <fullName evidence="8">Crp/Fnr family transcriptional regulator</fullName>
    </submittedName>
    <submittedName>
        <fullName evidence="7">Cyclic nucleotide-binding domain protein</fullName>
    </submittedName>
</protein>
<dbReference type="SUPFAM" id="SSF46785">
    <property type="entry name" value="Winged helix' DNA-binding domain"/>
    <property type="match status" value="1"/>
</dbReference>
<dbReference type="EMBL" id="VWXL01000058">
    <property type="protein sequence ID" value="MVB11461.1"/>
    <property type="molecule type" value="Genomic_DNA"/>
</dbReference>
<dbReference type="KEGG" id="cfem:HCR03_01240"/>
<feature type="transmembrane region" description="Helical" evidence="4">
    <location>
        <begin position="42"/>
        <end position="63"/>
    </location>
</feature>
<feature type="domain" description="Cyclic nucleotide-binding" evidence="5">
    <location>
        <begin position="13"/>
        <end position="136"/>
    </location>
</feature>
<reference evidence="7 9" key="1">
    <citation type="submission" date="2019-09" db="EMBL/GenBank/DDBJ databases">
        <title>Genome sequence of Clostridium sp. EA1.</title>
        <authorList>
            <person name="Poehlein A."/>
            <person name="Bengelsdorf F.R."/>
            <person name="Daniel R."/>
        </authorList>
    </citation>
    <scope>NUCLEOTIDE SEQUENCE [LARGE SCALE GENOMIC DNA]</scope>
    <source>
        <strain evidence="7 9">EA1</strain>
    </source>
</reference>
<dbReference type="Proteomes" id="UP000515909">
    <property type="component" value="Chromosome"/>
</dbReference>
<dbReference type="GO" id="GO:0003700">
    <property type="term" value="F:DNA-binding transcription factor activity"/>
    <property type="evidence" value="ECO:0007669"/>
    <property type="project" value="TreeGrafter"/>
</dbReference>
<dbReference type="InterPro" id="IPR012318">
    <property type="entry name" value="HTH_CRP"/>
</dbReference>
<dbReference type="EMBL" id="CP060286">
    <property type="protein sequence ID" value="QNK40979.1"/>
    <property type="molecule type" value="Genomic_DNA"/>
</dbReference>
<sequence>MNLDYDAFKKIPLFEGIQPEELRQMLSCLHAKRKSYAKQEMILLEGQPASFVGIVLSGSVLILKEDYRGNRMIIAEATAGQLFAEAFSCAEIDRLPVTVVSAEDSTVLWIDYRRAVSVCSSACRFHSRLIQNMLRILAFKNILLSRKIEYLSKRTTREKLLAFLADQAGGARGEEFSIPFSRQELADYLCVDRSALSAELGKLQREGVLKFHRNRFLICRTEIQDNN</sequence>
<keyword evidence="9" id="KW-1185">Reference proteome</keyword>
<evidence type="ECO:0000256" key="2">
    <source>
        <dbReference type="ARBA" id="ARBA00023125"/>
    </source>
</evidence>
<proteinExistence type="predicted"/>
<evidence type="ECO:0000256" key="4">
    <source>
        <dbReference type="SAM" id="Phobius"/>
    </source>
</evidence>
<dbReference type="Gene3D" id="2.60.120.10">
    <property type="entry name" value="Jelly Rolls"/>
    <property type="match status" value="1"/>
</dbReference>
<evidence type="ECO:0000313" key="7">
    <source>
        <dbReference type="EMBL" id="MVB11461.1"/>
    </source>
</evidence>
<organism evidence="7 9">
    <name type="scientific">Caproicibacter fermentans</name>
    <dbReference type="NCBI Taxonomy" id="2576756"/>
    <lineage>
        <taxon>Bacteria</taxon>
        <taxon>Bacillati</taxon>
        <taxon>Bacillota</taxon>
        <taxon>Clostridia</taxon>
        <taxon>Eubacteriales</taxon>
        <taxon>Acutalibacteraceae</taxon>
        <taxon>Caproicibacter</taxon>
    </lineage>
</organism>
<dbReference type="AlphaFoldDB" id="A0A6N8I022"/>
<dbReference type="RefSeq" id="WP_066644371.1">
    <property type="nucleotide sequence ID" value="NZ_CP060286.1"/>
</dbReference>
<evidence type="ECO:0000313" key="8">
    <source>
        <dbReference type="EMBL" id="QNK40979.1"/>
    </source>
</evidence>
<gene>
    <name evidence="7" type="ORF">CAFE_21770</name>
    <name evidence="8" type="ORF">HCR03_01240</name>
</gene>
<dbReference type="InterPro" id="IPR050397">
    <property type="entry name" value="Env_Response_Regulators"/>
</dbReference>
<dbReference type="PROSITE" id="PS51063">
    <property type="entry name" value="HTH_CRP_2"/>
    <property type="match status" value="1"/>
</dbReference>
<keyword evidence="4" id="KW-0812">Transmembrane</keyword>
<dbReference type="GO" id="GO:0005829">
    <property type="term" value="C:cytosol"/>
    <property type="evidence" value="ECO:0007669"/>
    <property type="project" value="TreeGrafter"/>
</dbReference>